<sequence length="89" mass="9618">MLVPELTLVGKPACHLCDEARAVVERVVGDLRAEGVEVAVAERSILDDAALDARWHDDIPVVLIGTALHDRWRIDAGRLREDLLAAAGA</sequence>
<dbReference type="InterPro" id="IPR008554">
    <property type="entry name" value="Glutaredoxin-like"/>
</dbReference>
<evidence type="ECO:0000313" key="1">
    <source>
        <dbReference type="EMBL" id="MFD1721236.1"/>
    </source>
</evidence>
<proteinExistence type="predicted"/>
<dbReference type="Pfam" id="PF05768">
    <property type="entry name" value="Glrx-like"/>
    <property type="match status" value="1"/>
</dbReference>
<accession>A0ABW4LCH0</accession>
<dbReference type="SUPFAM" id="SSF52833">
    <property type="entry name" value="Thioredoxin-like"/>
    <property type="match status" value="1"/>
</dbReference>
<organism evidence="1 2">
    <name type="scientific">Amnibacterium endophyticum</name>
    <dbReference type="NCBI Taxonomy" id="2109337"/>
    <lineage>
        <taxon>Bacteria</taxon>
        <taxon>Bacillati</taxon>
        <taxon>Actinomycetota</taxon>
        <taxon>Actinomycetes</taxon>
        <taxon>Micrococcales</taxon>
        <taxon>Microbacteriaceae</taxon>
        <taxon>Amnibacterium</taxon>
    </lineage>
</organism>
<gene>
    <name evidence="1" type="ORF">ACFSBI_06700</name>
</gene>
<comment type="caution">
    <text evidence="1">The sequence shown here is derived from an EMBL/GenBank/DDBJ whole genome shotgun (WGS) entry which is preliminary data.</text>
</comment>
<name>A0ABW4LCH0_9MICO</name>
<protein>
    <submittedName>
        <fullName evidence="1">Glutaredoxin family protein</fullName>
    </submittedName>
</protein>
<dbReference type="InterPro" id="IPR036249">
    <property type="entry name" value="Thioredoxin-like_sf"/>
</dbReference>
<keyword evidence="2" id="KW-1185">Reference proteome</keyword>
<dbReference type="RefSeq" id="WP_377933291.1">
    <property type="nucleotide sequence ID" value="NZ_JBHUEA010000008.1"/>
</dbReference>
<dbReference type="EMBL" id="JBHUEA010000008">
    <property type="protein sequence ID" value="MFD1721236.1"/>
    <property type="molecule type" value="Genomic_DNA"/>
</dbReference>
<evidence type="ECO:0000313" key="2">
    <source>
        <dbReference type="Proteomes" id="UP001597347"/>
    </source>
</evidence>
<dbReference type="Gene3D" id="3.40.30.10">
    <property type="entry name" value="Glutaredoxin"/>
    <property type="match status" value="1"/>
</dbReference>
<dbReference type="Proteomes" id="UP001597347">
    <property type="component" value="Unassembled WGS sequence"/>
</dbReference>
<reference evidence="2" key="1">
    <citation type="journal article" date="2019" name="Int. J. Syst. Evol. Microbiol.">
        <title>The Global Catalogue of Microorganisms (GCM) 10K type strain sequencing project: providing services to taxonomists for standard genome sequencing and annotation.</title>
        <authorList>
            <consortium name="The Broad Institute Genomics Platform"/>
            <consortium name="The Broad Institute Genome Sequencing Center for Infectious Disease"/>
            <person name="Wu L."/>
            <person name="Ma J."/>
        </authorList>
    </citation>
    <scope>NUCLEOTIDE SEQUENCE [LARGE SCALE GENOMIC DNA]</scope>
    <source>
        <strain evidence="2">CGMCC 1.12471</strain>
    </source>
</reference>